<keyword evidence="7 11" id="KW-0675">Receptor</keyword>
<feature type="transmembrane region" description="Helical" evidence="9">
    <location>
        <begin position="150"/>
        <end position="169"/>
    </location>
</feature>
<evidence type="ECO:0000256" key="7">
    <source>
        <dbReference type="ARBA" id="ARBA00023170"/>
    </source>
</evidence>
<comment type="similarity">
    <text evidence="2">Belongs to the G-protein coupled receptor 1 family.</text>
</comment>
<feature type="non-terminal residue" evidence="11">
    <location>
        <position position="1"/>
    </location>
</feature>
<organism evidence="11 12">
    <name type="scientific">Pseudolycoriella hygida</name>
    <dbReference type="NCBI Taxonomy" id="35572"/>
    <lineage>
        <taxon>Eukaryota</taxon>
        <taxon>Metazoa</taxon>
        <taxon>Ecdysozoa</taxon>
        <taxon>Arthropoda</taxon>
        <taxon>Hexapoda</taxon>
        <taxon>Insecta</taxon>
        <taxon>Pterygota</taxon>
        <taxon>Neoptera</taxon>
        <taxon>Endopterygota</taxon>
        <taxon>Diptera</taxon>
        <taxon>Nematocera</taxon>
        <taxon>Sciaroidea</taxon>
        <taxon>Sciaridae</taxon>
        <taxon>Pseudolycoriella</taxon>
    </lineage>
</organism>
<dbReference type="GO" id="GO:0005886">
    <property type="term" value="C:plasma membrane"/>
    <property type="evidence" value="ECO:0007669"/>
    <property type="project" value="TreeGrafter"/>
</dbReference>
<comment type="caution">
    <text evidence="11">The sequence shown here is derived from an EMBL/GenBank/DDBJ whole genome shotgun (WGS) entry which is preliminary data.</text>
</comment>
<dbReference type="PRINTS" id="PR00237">
    <property type="entry name" value="GPCRRHODOPSN"/>
</dbReference>
<evidence type="ECO:0000256" key="1">
    <source>
        <dbReference type="ARBA" id="ARBA00004141"/>
    </source>
</evidence>
<keyword evidence="12" id="KW-1185">Reference proteome</keyword>
<evidence type="ECO:0000256" key="3">
    <source>
        <dbReference type="ARBA" id="ARBA00022692"/>
    </source>
</evidence>
<dbReference type="SUPFAM" id="SSF81321">
    <property type="entry name" value="Family A G protein-coupled receptor-like"/>
    <property type="match status" value="1"/>
</dbReference>
<evidence type="ECO:0000256" key="6">
    <source>
        <dbReference type="ARBA" id="ARBA00023136"/>
    </source>
</evidence>
<dbReference type="OrthoDB" id="5950040at2759"/>
<feature type="transmembrane region" description="Helical" evidence="9">
    <location>
        <begin position="103"/>
        <end position="130"/>
    </location>
</feature>
<dbReference type="PANTHER" id="PTHR24243:SF232">
    <property type="entry name" value="PYROKININ 2 RECEPTOR 1-RELATED"/>
    <property type="match status" value="1"/>
</dbReference>
<evidence type="ECO:0000259" key="10">
    <source>
        <dbReference type="PROSITE" id="PS50262"/>
    </source>
</evidence>
<dbReference type="Gene3D" id="1.20.1070.10">
    <property type="entry name" value="Rhodopsin 7-helix transmembrane proteins"/>
    <property type="match status" value="2"/>
</dbReference>
<reference evidence="11" key="1">
    <citation type="submission" date="2022-07" db="EMBL/GenBank/DDBJ databases">
        <authorList>
            <person name="Trinca V."/>
            <person name="Uliana J.V.C."/>
            <person name="Torres T.T."/>
            <person name="Ward R.J."/>
            <person name="Monesi N."/>
        </authorList>
    </citation>
    <scope>NUCLEOTIDE SEQUENCE</scope>
    <source>
        <strain evidence="11">HSMRA1968</strain>
        <tissue evidence="11">Whole embryos</tissue>
    </source>
</reference>
<protein>
    <submittedName>
        <fullName evidence="11">Pyrokinin-1 receptor</fullName>
    </submittedName>
</protein>
<feature type="transmembrane region" description="Helical" evidence="9">
    <location>
        <begin position="39"/>
        <end position="65"/>
    </location>
</feature>
<keyword evidence="3 9" id="KW-0812">Transmembrane</keyword>
<dbReference type="EMBL" id="WJQU01000003">
    <property type="protein sequence ID" value="KAJ6640394.1"/>
    <property type="molecule type" value="Genomic_DNA"/>
</dbReference>
<feature type="transmembrane region" description="Helical" evidence="9">
    <location>
        <begin position="269"/>
        <end position="292"/>
    </location>
</feature>
<evidence type="ECO:0000313" key="11">
    <source>
        <dbReference type="EMBL" id="KAJ6640394.1"/>
    </source>
</evidence>
<feature type="domain" description="G-protein coupled receptors family 1 profile" evidence="10">
    <location>
        <begin position="82"/>
        <end position="293"/>
    </location>
</feature>
<gene>
    <name evidence="11" type="primary">PK1-R_1</name>
    <name evidence="11" type="ORF">Bhyg_13145</name>
</gene>
<keyword evidence="6 9" id="KW-0472">Membrane</keyword>
<evidence type="ECO:0000256" key="4">
    <source>
        <dbReference type="ARBA" id="ARBA00022989"/>
    </source>
</evidence>
<dbReference type="InterPro" id="IPR000276">
    <property type="entry name" value="GPCR_Rhodpsn"/>
</dbReference>
<evidence type="ECO:0000313" key="12">
    <source>
        <dbReference type="Proteomes" id="UP001151699"/>
    </source>
</evidence>
<keyword evidence="4 9" id="KW-1133">Transmembrane helix</keyword>
<feature type="transmembrane region" description="Helical" evidence="9">
    <location>
        <begin position="228"/>
        <end position="249"/>
    </location>
</feature>
<dbReference type="PROSITE" id="PS50262">
    <property type="entry name" value="G_PROTEIN_RECEP_F1_2"/>
    <property type="match status" value="1"/>
</dbReference>
<dbReference type="AlphaFoldDB" id="A0A9Q0MZM9"/>
<evidence type="ECO:0000256" key="5">
    <source>
        <dbReference type="ARBA" id="ARBA00023040"/>
    </source>
</evidence>
<evidence type="ECO:0000256" key="2">
    <source>
        <dbReference type="ARBA" id="ARBA00010663"/>
    </source>
</evidence>
<accession>A0A9Q0MZM9</accession>
<dbReference type="GO" id="GO:0008188">
    <property type="term" value="F:neuropeptide receptor activity"/>
    <property type="evidence" value="ECO:0007669"/>
    <property type="project" value="TreeGrafter"/>
</dbReference>
<sequence>IGSINSFNKIHYNKQGTLRHTTVDNPTEYKGNERDSMAAIIPVTVCYGIIFLAGVLGNVITCTVISRNKSMHTATNYYLFNLAVSDLMLLQHTMSKLSRAIKFIMAIWIVAFCLAIPQAIQFGVVTTAYGGQSCTVKNVLVEHAFEVSSFLFFVGPMTLICVLYVLIGIKLRKSKLLQGVKRRSCEFGRGITGQTRVIRMLSMFSESYIKHRCFIKFNQKIGQTTTNLFIYLTVAVAVAFFLCWAPFHAQRIMAVYGKATQTRNDRFHNIYTILTYVSGVLYFLSTCINPFLYNIMSHKFRDAFKITLARHFHIAADYNKRANFCTMETITVKRGDTTYLLLNLSTERATELRNDSLKLAEYFTACIQTESNICIRDIDGNSSSVSSDESRFDKHEWHYFDVLDSIIARHRSLPSSVNSLIGGLSKVKSVSVNLNDDQSKNYFYDGKFVFENKELMTFMDLGDNQPQEYNKLKPSELKSTHLVFISGETNPLLFINQFEKCIDVKADKDKMDNIRHFVDESHRAEFSRLFFTSDWQSVKSAFIQIYSLSFVVNKKREMCIDFDE</sequence>
<comment type="subcellular location">
    <subcellularLocation>
        <location evidence="1">Membrane</location>
        <topology evidence="1">Multi-pass membrane protein</topology>
    </subcellularLocation>
</comment>
<evidence type="ECO:0000256" key="9">
    <source>
        <dbReference type="SAM" id="Phobius"/>
    </source>
</evidence>
<dbReference type="Pfam" id="PF00001">
    <property type="entry name" value="7tm_1"/>
    <property type="match status" value="1"/>
</dbReference>
<name>A0A9Q0MZM9_9DIPT</name>
<evidence type="ECO:0000256" key="8">
    <source>
        <dbReference type="ARBA" id="ARBA00023224"/>
    </source>
</evidence>
<keyword evidence="5" id="KW-0297">G-protein coupled receptor</keyword>
<dbReference type="InterPro" id="IPR017452">
    <property type="entry name" value="GPCR_Rhodpsn_7TM"/>
</dbReference>
<dbReference type="PANTHER" id="PTHR24243">
    <property type="entry name" value="G-PROTEIN COUPLED RECEPTOR"/>
    <property type="match status" value="1"/>
</dbReference>
<proteinExistence type="inferred from homology"/>
<keyword evidence="8" id="KW-0807">Transducer</keyword>
<dbReference type="Proteomes" id="UP001151699">
    <property type="component" value="Chromosome X"/>
</dbReference>